<organism evidence="1 2">
    <name type="scientific">Gracilibacillus caseinilyticus</name>
    <dbReference type="NCBI Taxonomy" id="2932256"/>
    <lineage>
        <taxon>Bacteria</taxon>
        <taxon>Bacillati</taxon>
        <taxon>Bacillota</taxon>
        <taxon>Bacilli</taxon>
        <taxon>Bacillales</taxon>
        <taxon>Bacillaceae</taxon>
        <taxon>Gracilibacillus</taxon>
    </lineage>
</organism>
<name>A0ABY4EY49_9BACI</name>
<gene>
    <name evidence="1" type="ORF">MUN88_01080</name>
</gene>
<accession>A0ABY4EY49</accession>
<dbReference type="RefSeq" id="WP_244719836.1">
    <property type="nucleotide sequence ID" value="NZ_CP095072.1"/>
</dbReference>
<dbReference type="EMBL" id="CP095072">
    <property type="protein sequence ID" value="UOQ48782.1"/>
    <property type="molecule type" value="Genomic_DNA"/>
</dbReference>
<keyword evidence="2" id="KW-1185">Reference proteome</keyword>
<sequence length="167" mass="19139">MDTSAGTTTEAVQRFWCDVFGGSASVRFHRNEGNWGMGLSPTAQRQLQAIDLLVKRLDVFACKPANHFLTNRNENDCYCFANVGQQYAVYFPEEESVELDLWVYNDEWSVQWLQIDEAHWKPGKRVSVEWVKVKNEYKIEGKLALKTPGFGSWVALIEEMETPVGKL</sequence>
<dbReference type="Proteomes" id="UP000831782">
    <property type="component" value="Chromosome"/>
</dbReference>
<evidence type="ECO:0000313" key="2">
    <source>
        <dbReference type="Proteomes" id="UP000831782"/>
    </source>
</evidence>
<protein>
    <submittedName>
        <fullName evidence="1">Uncharacterized protein</fullName>
    </submittedName>
</protein>
<reference evidence="1 2" key="1">
    <citation type="submission" date="2022-04" db="EMBL/GenBank/DDBJ databases">
        <title>Gracilibacillus sp. isolated from saltern.</title>
        <authorList>
            <person name="Won M."/>
            <person name="Lee C.-M."/>
            <person name="Woen H.-Y."/>
            <person name="Kwon S.-W."/>
        </authorList>
    </citation>
    <scope>NUCLEOTIDE SEQUENCE [LARGE SCALE GENOMIC DNA]</scope>
    <source>
        <strain evidence="1 2">SSWR10-1</strain>
    </source>
</reference>
<evidence type="ECO:0000313" key="1">
    <source>
        <dbReference type="EMBL" id="UOQ48782.1"/>
    </source>
</evidence>
<proteinExistence type="predicted"/>